<dbReference type="InterPro" id="IPR000847">
    <property type="entry name" value="LysR_HTH_N"/>
</dbReference>
<dbReference type="Pfam" id="PF00126">
    <property type="entry name" value="HTH_1"/>
    <property type="match status" value="1"/>
</dbReference>
<evidence type="ECO:0000313" key="7">
    <source>
        <dbReference type="Proteomes" id="UP001138757"/>
    </source>
</evidence>
<dbReference type="Gene3D" id="1.10.10.10">
    <property type="entry name" value="Winged helix-like DNA-binding domain superfamily/Winged helix DNA-binding domain"/>
    <property type="match status" value="1"/>
</dbReference>
<dbReference type="SUPFAM" id="SSF46785">
    <property type="entry name" value="Winged helix' DNA-binding domain"/>
    <property type="match status" value="1"/>
</dbReference>
<evidence type="ECO:0000313" key="6">
    <source>
        <dbReference type="EMBL" id="MBT2187328.1"/>
    </source>
</evidence>
<dbReference type="PANTHER" id="PTHR30346:SF17">
    <property type="entry name" value="LYSR FAMILY TRANSCRIPTIONAL REGULATOR"/>
    <property type="match status" value="1"/>
</dbReference>
<dbReference type="GO" id="GO:0003700">
    <property type="term" value="F:DNA-binding transcription factor activity"/>
    <property type="evidence" value="ECO:0007669"/>
    <property type="project" value="InterPro"/>
</dbReference>
<dbReference type="Pfam" id="PF03466">
    <property type="entry name" value="LysR_substrate"/>
    <property type="match status" value="1"/>
</dbReference>
<dbReference type="InterPro" id="IPR036388">
    <property type="entry name" value="WH-like_DNA-bd_sf"/>
</dbReference>
<comment type="similarity">
    <text evidence="1">Belongs to the LysR transcriptional regulatory family.</text>
</comment>
<dbReference type="RefSeq" id="WP_214623181.1">
    <property type="nucleotide sequence ID" value="NZ_JAHGAW010000006.1"/>
</dbReference>
<dbReference type="GO" id="GO:0032993">
    <property type="term" value="C:protein-DNA complex"/>
    <property type="evidence" value="ECO:0007669"/>
    <property type="project" value="TreeGrafter"/>
</dbReference>
<dbReference type="AlphaFoldDB" id="A0A9X1DCB3"/>
<organism evidence="6 7">
    <name type="scientific">Sphingobium nicotianae</name>
    <dbReference type="NCBI Taxonomy" id="2782607"/>
    <lineage>
        <taxon>Bacteria</taxon>
        <taxon>Pseudomonadati</taxon>
        <taxon>Pseudomonadota</taxon>
        <taxon>Alphaproteobacteria</taxon>
        <taxon>Sphingomonadales</taxon>
        <taxon>Sphingomonadaceae</taxon>
        <taxon>Sphingobium</taxon>
    </lineage>
</organism>
<feature type="domain" description="HTH lysR-type" evidence="5">
    <location>
        <begin position="1"/>
        <end position="58"/>
    </location>
</feature>
<proteinExistence type="inferred from homology"/>
<dbReference type="EMBL" id="JAHGAW010000006">
    <property type="protein sequence ID" value="MBT2187328.1"/>
    <property type="molecule type" value="Genomic_DNA"/>
</dbReference>
<keyword evidence="3" id="KW-0238">DNA-binding</keyword>
<dbReference type="Proteomes" id="UP001138757">
    <property type="component" value="Unassembled WGS sequence"/>
</dbReference>
<evidence type="ECO:0000259" key="5">
    <source>
        <dbReference type="PROSITE" id="PS50931"/>
    </source>
</evidence>
<dbReference type="InterPro" id="IPR005119">
    <property type="entry name" value="LysR_subst-bd"/>
</dbReference>
<gene>
    <name evidence="6" type="ORF">KK488_10265</name>
</gene>
<comment type="caution">
    <text evidence="6">The sequence shown here is derived from an EMBL/GenBank/DDBJ whole genome shotgun (WGS) entry which is preliminary data.</text>
</comment>
<dbReference type="PROSITE" id="PS50931">
    <property type="entry name" value="HTH_LYSR"/>
    <property type="match status" value="1"/>
</dbReference>
<evidence type="ECO:0000256" key="3">
    <source>
        <dbReference type="ARBA" id="ARBA00023125"/>
    </source>
</evidence>
<sequence>MELRHLRYFRAIGREEHFGRAAIALRVAQPALTRQIRDLEAELGVELFERLPRGVRLSEAGRIFLADVEEILAQVDRAADRAKRLGSGHLGTIRVGLSEIIAAHEFISYGLLQFRESEPGVALELRSMGSMQQIAALKEGTLDAGILYDAHVDERDRDNLEHVTIGIGETMLAVPRNHHLAERDSVTMAELADEPVLWPERRAQPGYYDRLMTACLEAGGAPRVVQECTTNSILLSLAAVGMGVGFMTVSKPLPSFQNIRLVPISDLNLALHVLLVWRRRDQSAALRRFATVMAERASAPQGA</sequence>
<name>A0A9X1DCB3_9SPHN</name>
<keyword evidence="7" id="KW-1185">Reference proteome</keyword>
<dbReference type="PRINTS" id="PR00039">
    <property type="entry name" value="HTHLYSR"/>
</dbReference>
<dbReference type="FunFam" id="1.10.10.10:FF:000001">
    <property type="entry name" value="LysR family transcriptional regulator"/>
    <property type="match status" value="1"/>
</dbReference>
<dbReference type="InterPro" id="IPR036390">
    <property type="entry name" value="WH_DNA-bd_sf"/>
</dbReference>
<dbReference type="Gene3D" id="3.40.190.10">
    <property type="entry name" value="Periplasmic binding protein-like II"/>
    <property type="match status" value="2"/>
</dbReference>
<evidence type="ECO:0000256" key="1">
    <source>
        <dbReference type="ARBA" id="ARBA00009437"/>
    </source>
</evidence>
<evidence type="ECO:0000256" key="4">
    <source>
        <dbReference type="ARBA" id="ARBA00023163"/>
    </source>
</evidence>
<evidence type="ECO:0000256" key="2">
    <source>
        <dbReference type="ARBA" id="ARBA00023015"/>
    </source>
</evidence>
<dbReference type="CDD" id="cd08414">
    <property type="entry name" value="PBP2_LTTR_aromatics_like"/>
    <property type="match status" value="1"/>
</dbReference>
<accession>A0A9X1DCB3</accession>
<keyword evidence="4" id="KW-0804">Transcription</keyword>
<protein>
    <submittedName>
        <fullName evidence="6">LysR family transcriptional regulator</fullName>
    </submittedName>
</protein>
<dbReference type="SUPFAM" id="SSF53850">
    <property type="entry name" value="Periplasmic binding protein-like II"/>
    <property type="match status" value="1"/>
</dbReference>
<dbReference type="GO" id="GO:0003677">
    <property type="term" value="F:DNA binding"/>
    <property type="evidence" value="ECO:0007669"/>
    <property type="project" value="UniProtKB-KW"/>
</dbReference>
<reference evidence="6" key="1">
    <citation type="submission" date="2021-05" db="EMBL/GenBank/DDBJ databases">
        <title>Genome of Sphingobium sp. strain.</title>
        <authorList>
            <person name="Fan R."/>
        </authorList>
    </citation>
    <scope>NUCLEOTIDE SEQUENCE</scope>
    <source>
        <strain evidence="6">H33</strain>
    </source>
</reference>
<keyword evidence="2" id="KW-0805">Transcription regulation</keyword>
<dbReference type="PANTHER" id="PTHR30346">
    <property type="entry name" value="TRANSCRIPTIONAL DUAL REGULATOR HCAR-RELATED"/>
    <property type="match status" value="1"/>
</dbReference>